<keyword evidence="1" id="KW-0436">Ligase</keyword>
<dbReference type="GO" id="GO:0005524">
    <property type="term" value="F:ATP binding"/>
    <property type="evidence" value="ECO:0007669"/>
    <property type="project" value="UniProtKB-KW"/>
</dbReference>
<keyword evidence="2" id="KW-0547">Nucleotide-binding</keyword>
<dbReference type="AlphaFoldDB" id="X1Q3X2"/>
<dbReference type="PANTHER" id="PTHR22594">
    <property type="entry name" value="ASPARTYL/LYSYL-TRNA SYNTHETASE"/>
    <property type="match status" value="1"/>
</dbReference>
<dbReference type="InterPro" id="IPR045864">
    <property type="entry name" value="aa-tRNA-synth_II/BPL/LPL"/>
</dbReference>
<gene>
    <name evidence="7" type="ORF">S06H3_62579</name>
</gene>
<dbReference type="SUPFAM" id="SSF55681">
    <property type="entry name" value="Class II aaRS and biotin synthetases"/>
    <property type="match status" value="1"/>
</dbReference>
<comment type="caution">
    <text evidence="7">The sequence shown here is derived from an EMBL/GenBank/DDBJ whole genome shotgun (WGS) entry which is preliminary data.</text>
</comment>
<keyword evidence="3" id="KW-0067">ATP-binding</keyword>
<name>X1Q3X2_9ZZZZ</name>
<dbReference type="Gene3D" id="3.30.930.10">
    <property type="entry name" value="Bira Bifunctional Protein, Domain 2"/>
    <property type="match status" value="1"/>
</dbReference>
<evidence type="ECO:0000259" key="6">
    <source>
        <dbReference type="Pfam" id="PF00152"/>
    </source>
</evidence>
<dbReference type="PANTHER" id="PTHR22594:SF5">
    <property type="entry name" value="ASPARTATE--TRNA LIGASE, MITOCHONDRIAL"/>
    <property type="match status" value="1"/>
</dbReference>
<evidence type="ECO:0000313" key="7">
    <source>
        <dbReference type="EMBL" id="GAI49446.1"/>
    </source>
</evidence>
<keyword evidence="5" id="KW-0030">Aminoacyl-tRNA synthetase</keyword>
<accession>X1Q3X2</accession>
<evidence type="ECO:0000256" key="4">
    <source>
        <dbReference type="ARBA" id="ARBA00022917"/>
    </source>
</evidence>
<dbReference type="EMBL" id="BARV01041298">
    <property type="protein sequence ID" value="GAI49446.1"/>
    <property type="molecule type" value="Genomic_DNA"/>
</dbReference>
<evidence type="ECO:0000256" key="5">
    <source>
        <dbReference type="ARBA" id="ARBA00023146"/>
    </source>
</evidence>
<sequence>NEEIEVEENLRLKYRYLDLRRARMRKNLLLRHKVIKFMRDFLDAKGFIEVETPILIKSTPEGARDYLVGNFGFSVPGGRRATSPLTLITYSLRISLATLWQEADVSGLNTT</sequence>
<proteinExistence type="predicted"/>
<dbReference type="GO" id="GO:0006422">
    <property type="term" value="P:aspartyl-tRNA aminoacylation"/>
    <property type="evidence" value="ECO:0007669"/>
    <property type="project" value="TreeGrafter"/>
</dbReference>
<dbReference type="GO" id="GO:0004815">
    <property type="term" value="F:aspartate-tRNA ligase activity"/>
    <property type="evidence" value="ECO:0007669"/>
    <property type="project" value="TreeGrafter"/>
</dbReference>
<evidence type="ECO:0000256" key="3">
    <source>
        <dbReference type="ARBA" id="ARBA00022840"/>
    </source>
</evidence>
<feature type="domain" description="Aminoacyl-tRNA synthetase class II (D/K/N)" evidence="6">
    <location>
        <begin position="8"/>
        <end position="68"/>
    </location>
</feature>
<evidence type="ECO:0000256" key="2">
    <source>
        <dbReference type="ARBA" id="ARBA00022741"/>
    </source>
</evidence>
<dbReference type="InterPro" id="IPR004364">
    <property type="entry name" value="Aa-tRNA-synt_II"/>
</dbReference>
<protein>
    <recommendedName>
        <fullName evidence="6">Aminoacyl-tRNA synthetase class II (D/K/N) domain-containing protein</fullName>
    </recommendedName>
</protein>
<keyword evidence="4" id="KW-0648">Protein biosynthesis</keyword>
<feature type="non-terminal residue" evidence="7">
    <location>
        <position position="1"/>
    </location>
</feature>
<organism evidence="7">
    <name type="scientific">marine sediment metagenome</name>
    <dbReference type="NCBI Taxonomy" id="412755"/>
    <lineage>
        <taxon>unclassified sequences</taxon>
        <taxon>metagenomes</taxon>
        <taxon>ecological metagenomes</taxon>
    </lineage>
</organism>
<evidence type="ECO:0000256" key="1">
    <source>
        <dbReference type="ARBA" id="ARBA00022598"/>
    </source>
</evidence>
<dbReference type="Pfam" id="PF00152">
    <property type="entry name" value="tRNA-synt_2"/>
    <property type="match status" value="1"/>
</dbReference>
<reference evidence="7" key="1">
    <citation type="journal article" date="2014" name="Front. Microbiol.">
        <title>High frequency of phylogenetically diverse reductive dehalogenase-homologous genes in deep subseafloor sedimentary metagenomes.</title>
        <authorList>
            <person name="Kawai M."/>
            <person name="Futagami T."/>
            <person name="Toyoda A."/>
            <person name="Takaki Y."/>
            <person name="Nishi S."/>
            <person name="Hori S."/>
            <person name="Arai W."/>
            <person name="Tsubouchi T."/>
            <person name="Morono Y."/>
            <person name="Uchiyama I."/>
            <person name="Ito T."/>
            <person name="Fujiyama A."/>
            <person name="Inagaki F."/>
            <person name="Takami H."/>
        </authorList>
    </citation>
    <scope>NUCLEOTIDE SEQUENCE</scope>
    <source>
        <strain evidence="7">Expedition CK06-06</strain>
    </source>
</reference>